<dbReference type="SMART" id="SM00261">
    <property type="entry name" value="FU"/>
    <property type="match status" value="2"/>
</dbReference>
<dbReference type="InterPro" id="IPR011050">
    <property type="entry name" value="Pectin_lyase_fold/virulence"/>
</dbReference>
<dbReference type="InterPro" id="IPR006212">
    <property type="entry name" value="Furin_repeat"/>
</dbReference>
<accession>A0A078A5N9</accession>
<name>A0A078A5N9_STYLE</name>
<keyword evidence="2" id="KW-1185">Reference proteome</keyword>
<reference evidence="1 2" key="1">
    <citation type="submission" date="2014-06" db="EMBL/GenBank/DDBJ databases">
        <authorList>
            <person name="Swart Estienne"/>
        </authorList>
    </citation>
    <scope>NUCLEOTIDE SEQUENCE [LARGE SCALE GENOMIC DNA]</scope>
    <source>
        <strain evidence="1 2">130c</strain>
    </source>
</reference>
<dbReference type="Proteomes" id="UP000039865">
    <property type="component" value="Unassembled WGS sequence"/>
</dbReference>
<protein>
    <submittedName>
        <fullName evidence="1">Uncharacterized protein</fullName>
    </submittedName>
</protein>
<gene>
    <name evidence="1" type="primary">Contig5220.g5605</name>
    <name evidence="1" type="ORF">STYLEM_6185</name>
</gene>
<dbReference type="Gene3D" id="2.10.220.10">
    <property type="entry name" value="Hormone Receptor, Insulin-like Growth Factor Receptor 1, Chain A, domain 2"/>
    <property type="match status" value="1"/>
</dbReference>
<evidence type="ECO:0000313" key="1">
    <source>
        <dbReference type="EMBL" id="CDW77226.1"/>
    </source>
</evidence>
<dbReference type="InterPro" id="IPR009030">
    <property type="entry name" value="Growth_fac_rcpt_cys_sf"/>
</dbReference>
<dbReference type="EMBL" id="CCKQ01005947">
    <property type="protein sequence ID" value="CDW77226.1"/>
    <property type="molecule type" value="Genomic_DNA"/>
</dbReference>
<evidence type="ECO:0000313" key="2">
    <source>
        <dbReference type="Proteomes" id="UP000039865"/>
    </source>
</evidence>
<organism evidence="1 2">
    <name type="scientific">Stylonychia lemnae</name>
    <name type="common">Ciliate</name>
    <dbReference type="NCBI Taxonomy" id="5949"/>
    <lineage>
        <taxon>Eukaryota</taxon>
        <taxon>Sar</taxon>
        <taxon>Alveolata</taxon>
        <taxon>Ciliophora</taxon>
        <taxon>Intramacronucleata</taxon>
        <taxon>Spirotrichea</taxon>
        <taxon>Stichotrichia</taxon>
        <taxon>Sporadotrichida</taxon>
        <taxon>Oxytrichidae</taxon>
        <taxon>Stylonychinae</taxon>
        <taxon>Stylonychia</taxon>
    </lineage>
</organism>
<dbReference type="InParanoid" id="A0A078A5N9"/>
<dbReference type="SUPFAM" id="SSF57184">
    <property type="entry name" value="Growth factor receptor domain"/>
    <property type="match status" value="1"/>
</dbReference>
<dbReference type="SUPFAM" id="SSF51126">
    <property type="entry name" value="Pectin lyase-like"/>
    <property type="match status" value="1"/>
</dbReference>
<dbReference type="CDD" id="cd00185">
    <property type="entry name" value="TNFRSF"/>
    <property type="match status" value="1"/>
</dbReference>
<dbReference type="OrthoDB" id="296172at2759"/>
<proteinExistence type="predicted"/>
<dbReference type="CDD" id="cd00064">
    <property type="entry name" value="FU"/>
    <property type="match status" value="1"/>
</dbReference>
<sequence>MIDVRGQSMAVKSASSLKLDLKHIFNVYNARVDFIYFQIVLVQLVRLIQIPYHFACQIANQLDINMLMMQCQENAKIVEIIVDHAILITAVKIANHRIRARDGCVKKEAEQSFDNCIQATSQGAAECQECDDGYYLNNYNFCSKCNVKNCFTCDSNNREYCTQCQETFILENGEYSSTGNCVSQCPKGFYGKKDFSQRGKIEHSYCVECHSECLECVNEYPGGCTRCKAGFYLSKTINTVSYGNCIAKTQQTLIVDLYVKPPVTINFDAASQTGEIGNPFMDIQDAIIRMPTTIDAHSQNIKLTITPLYCSGNVNCYEDETEKVTIKNKIRDRLNIPVGQGLTMKNIIINSLDSMIETNSYGGHITIQNSKFERFSTCGAIFRNFRKFYEVDKTLSQHISYNHQIRQNGYQKEIYDKFFEEDKAFVGICQTDCQSLTISNCVFTQFGIDIVSNLDINPAAQIENPTLINPYYGMHRQGKILHLDNFNGPTNITGNMFEYNILGYKSGCSILENENSFQYDQYNDPDVIFNQVYPPNDQYNSGFVQLKHLISIQNQLGSVQIRLNTFQGNSVIKGVINIDGTKDAGKIDLQDEYLPCGGILINANNFSNNFGCPLYGGSLIQMVCQTIESLEQLDQSKPLEISPQQFTYDQIIDLQEIVTQDFGSTNKNQFTLSNNNYIKNYAAYNEGMIDIRGMLWVQFKNENFTENGENVQESTITLQKFKTSDNKIAFLYKNQTEITDQKMSISKFFSESWDPSEYIKPDKQLLGLIYIEQSLYLFISQTTIKDNFIYEQKLNTEKGAFITIKNFYGFIHLSNVDVSKYKGMLNSIYATTDLKLSANSDISSSSMFAQTNPIIGSDQSSQLQGIIIIDSAFHDMKFQIDKQVYRDSPNVGLIYSSNGNTMSDFMMQNVTLNNIECWTNYNHSLFSIATKNASIKALQVSSINTQLKNQDPEFDLQQDDDGPQIFQLQLIDNIGDQTIVQDSFFENIYGNRGSVFNISMSPNQNGEIKTIFNNSFNNIVSRAGGIIHIAKGYSGKLEILNCNFTNTESYTKGGVLSSNPSWNSPAENEEGLSSLTFQYCNFESNFAVNDLYSDFYYQPISKIYSKRSGYVTFINQNNNIEVFILNNTFTQILKSQVNDTYWLYVTKYNENALRDISQKSYGTAIVIVTKDRIQINSQSNIYEGCRYGFKGGIYYVSTNTAYFSDIDSTYINSFGFFGGVIYCEGCQSITFENTTYDNQQAQQGGIIYSIKKNDITFDSPIDIQIISSRADNILSLDSGGFAYIYGNNTQVNVLIQHSNFTNVKSSQNQDEEFPIGTLFQSYYYGGGVIFVWGPKIIIDLESNKFISTSTVESGGVIYAISTNELNLSIMDQIIEDTFAKVTGAIIYAQSQLKTLNATLSDNVISCQNEVNPDEIKAFLADQK</sequence>